<evidence type="ECO:0000313" key="2">
    <source>
        <dbReference type="Proteomes" id="UP000237271"/>
    </source>
</evidence>
<sequence length="350" mass="40465">MELDLLRLQAHKLQTELDQLQGIHNCETMKKKRVIADSETIHQFCLIEPRKKNSGFVWQEIAKRQLNERLRAQTANRELREQLQAEYSLGRQMMILLHRNAKLTTLKNPNKKRNLLHDNEAVFKDQLAQAEDSLLEMENILLQPVFQDPQSYYLDTFLKKCGDQEFFIMESNVTLPFAPQVAANAVWKVMSTDKIKDHCYDHCFIHQSDTLLSQAFGIHFTTDASDADFRGNYTLCRFQDTNRIVIVWVALYIPVELNGLQYDGVQCQQLGWIEFIDYPVAKTNNALVRSYSRLSVDTTNGAARNELQARSLFSLAKQMNEQVEALVSSHLEKALIEEDWKAHQCRNSVG</sequence>
<dbReference type="EMBL" id="NCKW01015754">
    <property type="protein sequence ID" value="POM61872.1"/>
    <property type="molecule type" value="Genomic_DNA"/>
</dbReference>
<dbReference type="Proteomes" id="UP000237271">
    <property type="component" value="Unassembled WGS sequence"/>
</dbReference>
<dbReference type="AlphaFoldDB" id="A0A2P4X8J5"/>
<keyword evidence="2" id="KW-1185">Reference proteome</keyword>
<dbReference type="PANTHER" id="PTHR35796:SF3">
    <property type="entry name" value="BHLH DOMAIN-CONTAINING PROTEIN"/>
    <property type="match status" value="1"/>
</dbReference>
<dbReference type="PANTHER" id="PTHR35796">
    <property type="entry name" value="HYPOTHETICAL CYTOSOLIC PROTEIN"/>
    <property type="match status" value="1"/>
</dbReference>
<reference evidence="1 2" key="1">
    <citation type="journal article" date="2017" name="Genome Biol. Evol.">
        <title>Phytophthora megakarya and P. palmivora, closely related causal agents of cacao black pod rot, underwent increases in genome sizes and gene numbers by different mechanisms.</title>
        <authorList>
            <person name="Ali S.S."/>
            <person name="Shao J."/>
            <person name="Lary D.J."/>
            <person name="Kronmiller B."/>
            <person name="Shen D."/>
            <person name="Strem M.D."/>
            <person name="Amoako-Attah I."/>
            <person name="Akrofi A.Y."/>
            <person name="Begoude B.A."/>
            <person name="Ten Hoopen G.M."/>
            <person name="Coulibaly K."/>
            <person name="Kebe B.I."/>
            <person name="Melnick R.L."/>
            <person name="Guiltinan M.J."/>
            <person name="Tyler B.M."/>
            <person name="Meinhardt L.W."/>
            <person name="Bailey B.A."/>
        </authorList>
    </citation>
    <scope>NUCLEOTIDE SEQUENCE [LARGE SCALE GENOMIC DNA]</scope>
    <source>
        <strain evidence="2">sbr112.9</strain>
    </source>
</reference>
<gene>
    <name evidence="1" type="ORF">PHPALM_29046</name>
</gene>
<accession>A0A2P4X8J5</accession>
<name>A0A2P4X8J5_9STRA</name>
<organism evidence="1 2">
    <name type="scientific">Phytophthora palmivora</name>
    <dbReference type="NCBI Taxonomy" id="4796"/>
    <lineage>
        <taxon>Eukaryota</taxon>
        <taxon>Sar</taxon>
        <taxon>Stramenopiles</taxon>
        <taxon>Oomycota</taxon>
        <taxon>Peronosporomycetes</taxon>
        <taxon>Peronosporales</taxon>
        <taxon>Peronosporaceae</taxon>
        <taxon>Phytophthora</taxon>
    </lineage>
</organism>
<comment type="caution">
    <text evidence="1">The sequence shown here is derived from an EMBL/GenBank/DDBJ whole genome shotgun (WGS) entry which is preliminary data.</text>
</comment>
<evidence type="ECO:0000313" key="1">
    <source>
        <dbReference type="EMBL" id="POM61872.1"/>
    </source>
</evidence>
<dbReference type="OrthoDB" id="129281at2759"/>
<protein>
    <recommendedName>
        <fullName evidence="3">M96 mating-specific protein family</fullName>
    </recommendedName>
</protein>
<evidence type="ECO:0008006" key="3">
    <source>
        <dbReference type="Google" id="ProtNLM"/>
    </source>
</evidence>
<proteinExistence type="predicted"/>